<evidence type="ECO:0000256" key="4">
    <source>
        <dbReference type="SAM" id="Phobius"/>
    </source>
</evidence>
<feature type="transmembrane region" description="Helical" evidence="4">
    <location>
        <begin position="227"/>
        <end position="253"/>
    </location>
</feature>
<proteinExistence type="predicted"/>
<evidence type="ECO:0000256" key="1">
    <source>
        <dbReference type="ARBA" id="ARBA00022617"/>
    </source>
</evidence>
<dbReference type="STRING" id="1169540.A0A0G4EB92"/>
<keyword evidence="4" id="KW-0812">Transmembrane</keyword>
<name>A0A0G4EB92_VITBC</name>
<evidence type="ECO:0000256" key="3">
    <source>
        <dbReference type="ARBA" id="ARBA00023004"/>
    </source>
</evidence>
<dbReference type="EMBL" id="CDMY01000086">
    <property type="protein sequence ID" value="CEL92525.1"/>
    <property type="molecule type" value="Genomic_DNA"/>
</dbReference>
<dbReference type="OMA" id="FAFAFQM"/>
<accession>A0A0G4EB92</accession>
<dbReference type="GO" id="GO:0006788">
    <property type="term" value="P:heme oxidation"/>
    <property type="evidence" value="ECO:0007669"/>
    <property type="project" value="InterPro"/>
</dbReference>
<dbReference type="PANTHER" id="PTHR10720">
    <property type="entry name" value="HEME OXYGENASE"/>
    <property type="match status" value="1"/>
</dbReference>
<dbReference type="GO" id="GO:0046872">
    <property type="term" value="F:metal ion binding"/>
    <property type="evidence" value="ECO:0007669"/>
    <property type="project" value="UniProtKB-KW"/>
</dbReference>
<evidence type="ECO:0000313" key="5">
    <source>
        <dbReference type="EMBL" id="CEL92525.1"/>
    </source>
</evidence>
<dbReference type="InParanoid" id="A0A0G4EB92"/>
<dbReference type="InterPro" id="IPR016053">
    <property type="entry name" value="Haem_Oase-like"/>
</dbReference>
<keyword evidence="1" id="KW-0349">Heme</keyword>
<dbReference type="InterPro" id="IPR002051">
    <property type="entry name" value="Haem_Oase"/>
</dbReference>
<keyword evidence="2" id="KW-0479">Metal-binding</keyword>
<evidence type="ECO:0000256" key="2">
    <source>
        <dbReference type="ARBA" id="ARBA00022723"/>
    </source>
</evidence>
<keyword evidence="3" id="KW-0408">Iron</keyword>
<dbReference type="VEuPathDB" id="CryptoDB:Vbra_4690"/>
<reference evidence="5 6" key="1">
    <citation type="submission" date="2014-11" db="EMBL/GenBank/DDBJ databases">
        <authorList>
            <person name="Zhu J."/>
            <person name="Qi W."/>
            <person name="Song R."/>
        </authorList>
    </citation>
    <scope>NUCLEOTIDE SEQUENCE [LARGE SCALE GENOMIC DNA]</scope>
</reference>
<evidence type="ECO:0000313" key="6">
    <source>
        <dbReference type="Proteomes" id="UP000041254"/>
    </source>
</evidence>
<organism evidence="5 6">
    <name type="scientific">Vitrella brassicaformis (strain CCMP3155)</name>
    <dbReference type="NCBI Taxonomy" id="1169540"/>
    <lineage>
        <taxon>Eukaryota</taxon>
        <taxon>Sar</taxon>
        <taxon>Alveolata</taxon>
        <taxon>Colpodellida</taxon>
        <taxon>Vitrellaceae</taxon>
        <taxon>Vitrella</taxon>
    </lineage>
</organism>
<dbReference type="GO" id="GO:0004392">
    <property type="term" value="F:heme oxygenase (decyclizing) activity"/>
    <property type="evidence" value="ECO:0007669"/>
    <property type="project" value="InterPro"/>
</dbReference>
<dbReference type="AlphaFoldDB" id="A0A0G4EB92"/>
<dbReference type="Pfam" id="PF01126">
    <property type="entry name" value="Heme_oxygenase"/>
    <property type="match status" value="1"/>
</dbReference>
<dbReference type="OrthoDB" id="652091at2759"/>
<gene>
    <name evidence="5" type="ORF">Vbra_4690</name>
</gene>
<dbReference type="PANTHER" id="PTHR10720:SF0">
    <property type="entry name" value="HEME OXYGENASE"/>
    <property type="match status" value="1"/>
</dbReference>
<keyword evidence="6" id="KW-1185">Reference proteome</keyword>
<dbReference type="InterPro" id="IPR016084">
    <property type="entry name" value="Haem_Oase-like_multi-hlx"/>
</dbReference>
<keyword evidence="4" id="KW-0472">Membrane</keyword>
<dbReference type="SUPFAM" id="SSF48613">
    <property type="entry name" value="Heme oxygenase-like"/>
    <property type="match status" value="1"/>
</dbReference>
<sequence length="259" mass="28725">MEKPPSFCQRLSEESKGSHDRSDKFISVRAATAFGSRTIWASLVADFYHVYATIEDLIAKLAAKNVKEGEALNIPDLFRKQAFLDDIAYFYNGDKGRVEKVVKEGAERRAVKYYVERIKDKTAENPAFLIPYAHSMYLALMAGGSVLKRMLVKTMGLPPTGEGTSIFTFPSDPDALKVTLKARIDELAANYSPELLADLCEEKRLGFLLNDTIVGRVPFDWQGGARVVIAAAFHPISLCAMAVAAILAALLYYRRSLFS</sequence>
<dbReference type="CDD" id="cd19165">
    <property type="entry name" value="HemeO"/>
    <property type="match status" value="1"/>
</dbReference>
<dbReference type="Gene3D" id="1.20.910.10">
    <property type="entry name" value="Heme oxygenase-like"/>
    <property type="match status" value="1"/>
</dbReference>
<dbReference type="Proteomes" id="UP000041254">
    <property type="component" value="Unassembled WGS sequence"/>
</dbReference>
<keyword evidence="4" id="KW-1133">Transmembrane helix</keyword>
<protein>
    <submittedName>
        <fullName evidence="5">Uncharacterized protein</fullName>
    </submittedName>
</protein>